<evidence type="ECO:0000256" key="8">
    <source>
        <dbReference type="PIRSR" id="PIRSR600175-1"/>
    </source>
</evidence>
<dbReference type="PROSITE" id="PS50267">
    <property type="entry name" value="NA_NEUROTRAN_SYMP_3"/>
    <property type="match status" value="1"/>
</dbReference>
<feature type="binding site" evidence="8">
    <location>
        <position position="219"/>
    </location>
    <ligand>
        <name>Na(+)</name>
        <dbReference type="ChEBI" id="CHEBI:29101"/>
        <label>1</label>
    </ligand>
</feature>
<keyword evidence="4 9" id="KW-0812">Transmembrane</keyword>
<keyword evidence="6 9" id="KW-1133">Transmembrane helix</keyword>
<feature type="transmembrane region" description="Helical" evidence="9">
    <location>
        <begin position="148"/>
        <end position="173"/>
    </location>
</feature>
<dbReference type="GO" id="GO:0005283">
    <property type="term" value="F:amino acid:sodium symporter activity"/>
    <property type="evidence" value="ECO:0007669"/>
    <property type="project" value="TreeGrafter"/>
</dbReference>
<evidence type="ECO:0000313" key="11">
    <source>
        <dbReference type="Proteomes" id="UP000440578"/>
    </source>
</evidence>
<dbReference type="GO" id="GO:0089718">
    <property type="term" value="P:amino acid import across plasma membrane"/>
    <property type="evidence" value="ECO:0007669"/>
    <property type="project" value="TreeGrafter"/>
</dbReference>
<feature type="transmembrane region" description="Helical" evidence="9">
    <location>
        <begin position="468"/>
        <end position="488"/>
    </location>
</feature>
<dbReference type="PANTHER" id="PTHR11616:SF241">
    <property type="entry name" value="SODIUM- AND CHLORIDE-DEPENDENT GLYCINE TRANSPORTER 2"/>
    <property type="match status" value="1"/>
</dbReference>
<evidence type="ECO:0000256" key="6">
    <source>
        <dbReference type="ARBA" id="ARBA00022989"/>
    </source>
</evidence>
<dbReference type="AlphaFoldDB" id="A0A6A4VGR6"/>
<feature type="transmembrane region" description="Helical" evidence="9">
    <location>
        <begin position="382"/>
        <end position="405"/>
    </location>
</feature>
<feature type="binding site" evidence="8">
    <location>
        <position position="154"/>
    </location>
    <ligand>
        <name>Na(+)</name>
        <dbReference type="ChEBI" id="CHEBI:29101"/>
        <label>1</label>
    </ligand>
</feature>
<evidence type="ECO:0000256" key="5">
    <source>
        <dbReference type="ARBA" id="ARBA00022847"/>
    </source>
</evidence>
<dbReference type="OrthoDB" id="6581954at2759"/>
<feature type="transmembrane region" description="Helical" evidence="9">
    <location>
        <begin position="54"/>
        <end position="71"/>
    </location>
</feature>
<keyword evidence="8" id="KW-0915">Sodium</keyword>
<feature type="transmembrane region" description="Helical" evidence="9">
    <location>
        <begin position="119"/>
        <end position="136"/>
    </location>
</feature>
<feature type="binding site" evidence="8">
    <location>
        <position position="223"/>
    </location>
    <ligand>
        <name>Na(+)</name>
        <dbReference type="ChEBI" id="CHEBI:29101"/>
        <label>1</label>
    </ligand>
</feature>
<keyword evidence="5" id="KW-0769">Symport</keyword>
<gene>
    <name evidence="10" type="primary">slc6a9_1</name>
    <name evidence="10" type="ORF">FJT64_012951</name>
</gene>
<accession>A0A6A4VGR6</accession>
<evidence type="ECO:0000313" key="10">
    <source>
        <dbReference type="EMBL" id="KAF0288651.1"/>
    </source>
</evidence>
<protein>
    <submittedName>
        <fullName evidence="10">Sodium-and chloride-dependent glycine transporter 1</fullName>
    </submittedName>
</protein>
<sequence>MLLPAVRVNYVLGLLDHWWDDYGTLKWDLCLCLLAAWLIVGLCLIRGVKSSGKVVYFTAVFPYFVLVILLVRGQCAGGEGEGRSGVTLDGAYDGISYYITPNTTRLADSRVWSDAATQVFYSFGLSFGGPMTLASYNRFNNNCMRDAILVGIINCGTSVFAGFVVFAVLGFMAKSLGKEVSEVVTSGAGLTFIAYPEAVVHMPVSPIWAVLFFVMIITLGLDSQFAMVETLLTAIYDQWPSLRCRKASVVGVSSVIGFLLSISFHNYLTALGGEAYSTERKTALLLHCVGAEAQRVYRTLPVQPRREDEDEFHAAERQLAEFYEPQVNVIAERFFFRQRRQESHEPTADYVAALRRLAVNCSMCANGGIHLFTLMDWYSGSWSLLVLALLEVVIVAWLFGAERMLDLMQQRMNIWIPRPLHAYWRFTWRYLSPLCIVAILVFSVVQYVPAYYGTGDTRRDYPPWVNGLGWIISLAPILLVIIVAVYHLRTSKQVSELYQPLSSTQMSHTSV</sequence>
<dbReference type="GO" id="GO:0046872">
    <property type="term" value="F:metal ion binding"/>
    <property type="evidence" value="ECO:0007669"/>
    <property type="project" value="UniProtKB-KW"/>
</dbReference>
<feature type="binding site" evidence="8">
    <location>
        <position position="122"/>
    </location>
    <ligand>
        <name>Na(+)</name>
        <dbReference type="ChEBI" id="CHEBI:29101"/>
        <label>1</label>
    </ligand>
</feature>
<dbReference type="PRINTS" id="PR00176">
    <property type="entry name" value="NANEUSMPORT"/>
</dbReference>
<proteinExistence type="inferred from homology"/>
<feature type="transmembrane region" description="Helical" evidence="9">
    <location>
        <begin position="25"/>
        <end position="45"/>
    </location>
</feature>
<evidence type="ECO:0000256" key="7">
    <source>
        <dbReference type="ARBA" id="ARBA00023136"/>
    </source>
</evidence>
<evidence type="ECO:0000256" key="3">
    <source>
        <dbReference type="ARBA" id="ARBA00022448"/>
    </source>
</evidence>
<comment type="similarity">
    <text evidence="2">Belongs to the sodium:neurotransmitter symporter (SNF) (TC 2.A.22) family.</text>
</comment>
<dbReference type="EMBL" id="VIIS01002087">
    <property type="protein sequence ID" value="KAF0288651.1"/>
    <property type="molecule type" value="Genomic_DNA"/>
</dbReference>
<keyword evidence="8" id="KW-0479">Metal-binding</keyword>
<keyword evidence="7 9" id="KW-0472">Membrane</keyword>
<comment type="subcellular location">
    <subcellularLocation>
        <location evidence="1">Membrane</location>
        <topology evidence="1">Multi-pass membrane protein</topology>
    </subcellularLocation>
</comment>
<feature type="transmembrane region" description="Helical" evidence="9">
    <location>
        <begin position="207"/>
        <end position="235"/>
    </location>
</feature>
<dbReference type="Pfam" id="PF00209">
    <property type="entry name" value="SNF"/>
    <property type="match status" value="2"/>
</dbReference>
<reference evidence="10 11" key="1">
    <citation type="submission" date="2019-07" db="EMBL/GenBank/DDBJ databases">
        <title>Draft genome assembly of a fouling barnacle, Amphibalanus amphitrite (Darwin, 1854): The first reference genome for Thecostraca.</title>
        <authorList>
            <person name="Kim W."/>
        </authorList>
    </citation>
    <scope>NUCLEOTIDE SEQUENCE [LARGE SCALE GENOMIC DNA]</scope>
    <source>
        <strain evidence="10">SNU_AA5</strain>
        <tissue evidence="10">Soma without cirri and trophi</tissue>
    </source>
</reference>
<dbReference type="InterPro" id="IPR037272">
    <property type="entry name" value="SNS_sf"/>
</dbReference>
<organism evidence="10 11">
    <name type="scientific">Amphibalanus amphitrite</name>
    <name type="common">Striped barnacle</name>
    <name type="synonym">Balanus amphitrite</name>
    <dbReference type="NCBI Taxonomy" id="1232801"/>
    <lineage>
        <taxon>Eukaryota</taxon>
        <taxon>Metazoa</taxon>
        <taxon>Ecdysozoa</taxon>
        <taxon>Arthropoda</taxon>
        <taxon>Crustacea</taxon>
        <taxon>Multicrustacea</taxon>
        <taxon>Cirripedia</taxon>
        <taxon>Thoracica</taxon>
        <taxon>Thoracicalcarea</taxon>
        <taxon>Balanomorpha</taxon>
        <taxon>Balanoidea</taxon>
        <taxon>Balanidae</taxon>
        <taxon>Amphibalaninae</taxon>
        <taxon>Amphibalanus</taxon>
    </lineage>
</organism>
<evidence type="ECO:0000256" key="1">
    <source>
        <dbReference type="ARBA" id="ARBA00004141"/>
    </source>
</evidence>
<dbReference type="PANTHER" id="PTHR11616">
    <property type="entry name" value="SODIUM/CHLORIDE DEPENDENT TRANSPORTER"/>
    <property type="match status" value="1"/>
</dbReference>
<keyword evidence="11" id="KW-1185">Reference proteome</keyword>
<feature type="transmembrane region" description="Helical" evidence="9">
    <location>
        <begin position="426"/>
        <end position="448"/>
    </location>
</feature>
<name>A0A6A4VGR6_AMPAM</name>
<feature type="transmembrane region" description="Helical" evidence="9">
    <location>
        <begin position="247"/>
        <end position="268"/>
    </location>
</feature>
<keyword evidence="3" id="KW-0813">Transport</keyword>
<feature type="binding site" evidence="8">
    <location>
        <position position="222"/>
    </location>
    <ligand>
        <name>Na(+)</name>
        <dbReference type="ChEBI" id="CHEBI:29101"/>
        <label>1</label>
    </ligand>
</feature>
<evidence type="ECO:0000256" key="9">
    <source>
        <dbReference type="SAM" id="Phobius"/>
    </source>
</evidence>
<dbReference type="InterPro" id="IPR000175">
    <property type="entry name" value="Na/ntran_symport"/>
</dbReference>
<evidence type="ECO:0000256" key="2">
    <source>
        <dbReference type="ARBA" id="ARBA00006459"/>
    </source>
</evidence>
<comment type="caution">
    <text evidence="10">The sequence shown here is derived from an EMBL/GenBank/DDBJ whole genome shotgun (WGS) entry which is preliminary data.</text>
</comment>
<dbReference type="GO" id="GO:0005886">
    <property type="term" value="C:plasma membrane"/>
    <property type="evidence" value="ECO:0007669"/>
    <property type="project" value="TreeGrafter"/>
</dbReference>
<evidence type="ECO:0000256" key="4">
    <source>
        <dbReference type="ARBA" id="ARBA00022692"/>
    </source>
</evidence>
<dbReference type="Proteomes" id="UP000440578">
    <property type="component" value="Unassembled WGS sequence"/>
</dbReference>
<dbReference type="SUPFAM" id="SSF161070">
    <property type="entry name" value="SNF-like"/>
    <property type="match status" value="2"/>
</dbReference>